<dbReference type="HOGENOM" id="CLU_257923_0_0_2"/>
<dbReference type="Gene3D" id="2.180.10.10">
    <property type="entry name" value="RHS repeat-associated core"/>
    <property type="match status" value="4"/>
</dbReference>
<dbReference type="InterPro" id="IPR006530">
    <property type="entry name" value="YD"/>
</dbReference>
<organism evidence="5 6">
    <name type="scientific">Methanoregula formicica (strain DSM 22288 / NBRC 105244 / SMSP)</name>
    <dbReference type="NCBI Taxonomy" id="593750"/>
    <lineage>
        <taxon>Archaea</taxon>
        <taxon>Methanobacteriati</taxon>
        <taxon>Methanobacteriota</taxon>
        <taxon>Stenosarchaea group</taxon>
        <taxon>Methanomicrobia</taxon>
        <taxon>Methanomicrobiales</taxon>
        <taxon>Methanoregulaceae</taxon>
        <taxon>Methanoregula</taxon>
    </lineage>
</organism>
<dbReference type="NCBIfam" id="TIGR03696">
    <property type="entry name" value="Rhs_assc_core"/>
    <property type="match status" value="1"/>
</dbReference>
<dbReference type="eggNOG" id="arCOG02565">
    <property type="taxonomic scope" value="Archaea"/>
</dbReference>
<name>L0HFP7_METFS</name>
<accession>L0HFP7</accession>
<dbReference type="RefSeq" id="WP_015285579.1">
    <property type="nucleotide sequence ID" value="NC_019943.1"/>
</dbReference>
<feature type="compositionally biased region" description="Polar residues" evidence="2">
    <location>
        <begin position="1098"/>
        <end position="1118"/>
    </location>
</feature>
<feature type="compositionally biased region" description="Polar residues" evidence="2">
    <location>
        <begin position="1073"/>
        <end position="1083"/>
    </location>
</feature>
<keyword evidence="6" id="KW-1185">Reference proteome</keyword>
<dbReference type="Pfam" id="PF20148">
    <property type="entry name" value="DUF6531"/>
    <property type="match status" value="1"/>
</dbReference>
<reference evidence="6" key="1">
    <citation type="submission" date="2011-12" db="EMBL/GenBank/DDBJ databases">
        <title>Complete sequence of Methanoregula formicicum SMSP.</title>
        <authorList>
            <person name="Lucas S."/>
            <person name="Han J."/>
            <person name="Lapidus A."/>
            <person name="Cheng J.-F."/>
            <person name="Goodwin L."/>
            <person name="Pitluck S."/>
            <person name="Peters L."/>
            <person name="Ovchinnikova G."/>
            <person name="Teshima H."/>
            <person name="Detter J.C."/>
            <person name="Han C."/>
            <person name="Tapia R."/>
            <person name="Land M."/>
            <person name="Hauser L."/>
            <person name="Kyrpides N."/>
            <person name="Ivanova N."/>
            <person name="Pagani I."/>
            <person name="Imachi H."/>
            <person name="Tamaki H."/>
            <person name="Sekiguchi Y."/>
            <person name="Kamagata Y."/>
            <person name="Cadillo-Quiroz H."/>
            <person name="Zinder S."/>
            <person name="Liu W.-T."/>
            <person name="Woyke T."/>
        </authorList>
    </citation>
    <scope>NUCLEOTIDE SEQUENCE [LARGE SCALE GENOMIC DNA]</scope>
    <source>
        <strain evidence="6">DSM 22288 / NBRC 105244 / SMSP</strain>
    </source>
</reference>
<dbReference type="InParanoid" id="L0HFP7"/>
<feature type="domain" description="DUF6531" evidence="3">
    <location>
        <begin position="227"/>
        <end position="301"/>
    </location>
</feature>
<dbReference type="EMBL" id="CP003167">
    <property type="protein sequence ID" value="AGB02616.1"/>
    <property type="molecule type" value="Genomic_DNA"/>
</dbReference>
<dbReference type="InterPro" id="IPR050708">
    <property type="entry name" value="T6SS_VgrG/RHS"/>
</dbReference>
<protein>
    <submittedName>
        <fullName evidence="5">RHS repeat-associated core domain protein</fullName>
    </submittedName>
</protein>
<dbReference type="InterPro" id="IPR022385">
    <property type="entry name" value="Rhs_assc_core"/>
</dbReference>
<evidence type="ECO:0000313" key="5">
    <source>
        <dbReference type="EMBL" id="AGB02616.1"/>
    </source>
</evidence>
<dbReference type="KEGG" id="mfo:Metfor_1586"/>
<dbReference type="InterPro" id="IPR056823">
    <property type="entry name" value="TEN-like_YD-shell"/>
</dbReference>
<evidence type="ECO:0000256" key="1">
    <source>
        <dbReference type="ARBA" id="ARBA00022737"/>
    </source>
</evidence>
<feature type="domain" description="Teneurin-like YD-shell" evidence="4">
    <location>
        <begin position="335"/>
        <end position="473"/>
    </location>
</feature>
<feature type="compositionally biased region" description="Basic and acidic residues" evidence="2">
    <location>
        <begin position="1086"/>
        <end position="1097"/>
    </location>
</feature>
<evidence type="ECO:0000259" key="3">
    <source>
        <dbReference type="Pfam" id="PF20148"/>
    </source>
</evidence>
<dbReference type="GeneID" id="14307975"/>
<dbReference type="InterPro" id="IPR045351">
    <property type="entry name" value="DUF6531"/>
</dbReference>
<keyword evidence="1" id="KW-0677">Repeat</keyword>
<gene>
    <name evidence="5" type="ordered locus">Metfor_1586</name>
</gene>
<evidence type="ECO:0000256" key="2">
    <source>
        <dbReference type="SAM" id="MobiDB-lite"/>
    </source>
</evidence>
<dbReference type="PANTHER" id="PTHR32305">
    <property type="match status" value="1"/>
</dbReference>
<dbReference type="PANTHER" id="PTHR32305:SF15">
    <property type="entry name" value="PROTEIN RHSA-RELATED"/>
    <property type="match status" value="1"/>
</dbReference>
<dbReference type="NCBIfam" id="TIGR01643">
    <property type="entry name" value="YD_repeat_2x"/>
    <property type="match status" value="15"/>
</dbReference>
<dbReference type="InterPro" id="IPR031325">
    <property type="entry name" value="RHS_repeat"/>
</dbReference>
<feature type="domain" description="Teneurin-like YD-shell" evidence="4">
    <location>
        <begin position="1122"/>
        <end position="1289"/>
    </location>
</feature>
<dbReference type="Pfam" id="PF25023">
    <property type="entry name" value="TEN_YD-shell"/>
    <property type="match status" value="2"/>
</dbReference>
<evidence type="ECO:0000259" key="4">
    <source>
        <dbReference type="Pfam" id="PF25023"/>
    </source>
</evidence>
<evidence type="ECO:0000313" key="6">
    <source>
        <dbReference type="Proteomes" id="UP000010824"/>
    </source>
</evidence>
<dbReference type="Pfam" id="PF05593">
    <property type="entry name" value="RHS_repeat"/>
    <property type="match status" value="10"/>
</dbReference>
<dbReference type="eggNOG" id="arCOG02560">
    <property type="taxonomic scope" value="Archaea"/>
</dbReference>
<dbReference type="Proteomes" id="UP000010824">
    <property type="component" value="Chromosome"/>
</dbReference>
<sequence length="1475" mass="158483" precursor="true">MIGKKLHQFVCILIISAMFTITMSPVLAADSENSSVNATGDSSTGTINNSSMSVTSGSDNLYGFASSPPPDNETLISQGGLSRVSPKARMAAFSSASPSCVGDGVNRGLMEIRAPVNSGWAGMGPWGWFSGVANGIPIFRPTDPSGVTCVIVDVCGWYGSPWRIAVRLPDGSIKDSDIFDFSQYPAPPGSNAQCYYVFEASSGLPSINVQSLFGSPSSNRYSAYSYEPINLATGNYFYQHQDLSIPGRGLPLTIDRYYNSLDSSSSAFGSGWTFNYNMNLTVIAGSGNVLVKREDGRVDTYTRKSDGTYSPPPGNFDNLARNADGSYTLETKNHITYHFTPAGQLIDIVDNNGNTISLTYTGNYLTKVTDSSGRALTLTYDAAGRIVSITDPIGRTIRYTYDEKGNLIRFSDAMGGEFSYTYDEKHRMTSITNPRGSTMHNIYDADGRVTSQSNAMAAVYSYNYDIDKRMTTETDPLGRKHIYTFDTRGWELSETDDLGNTISYTYDNGNRISATDAIDRTVGFTYDAVGNVIQVIDPLGQSSTLNYDANNNLVSATNALGRQVTFSYDANNNLLSVTNPAGSVSTFTYDQYGQLVSGTDANGHGTSLVYDNNGNPTAITDALGNTIMLSYDGVGRLTGLTDAKDGTGSFSYDALDRMVTVVDPSGNSASISYDSAGNRISTTDALGRTTRYSYDSMDQLTTVTDATGGAVNYAYDTVNNLASMTDANGHTTTYAYDRLNRMSSVTDPLGRISRNSYDAVGNTISVTDGNGNTTGFTYDALNRLTGIAYADATTVGYTYDAIGNRLSMTDSLGTTSYAYDSLNQLTSVASPSGKTVTYGYNAVGNTIRMTYPDGKVVSYVYDDLNRLSWVTDWSGNVTSYGYDANSNLVKMTYPNGARTEYSYDKNNRLVTLANKGAHGMVSSYEYTLDAVGNRVQVKDKYDYEFSKELREQGLDEPYAGLADAPKPKDKESKGGMSFVTSYAYDNLNRLSKVTYPYGNTVAYTYDPMGNRLIMVSKIGKMSSTTSYSYDAGDQLLSTGKASYAYDNNGNLVKKTGPAGKTTTYGYDAANRLSTITQSQSSGHRMSGSEDSGKDKNTDTSQDFQNVKNTGAPKNSPKVTNQTTVIRFTYDGDGNRIDKSVTSRSKTESTSYLWDVNMGLPQVLSESDGKGTALYSYGLGRISMTDPRKAQMYYQYDGLGSVRSLSDRKGTIRAMYSYDAFGMPLLTTGRADNDFLFTGEQMDIETGLIYLRSRYYDPETGRFISKDPFAGFDTNPQSMNRYTYVQNNPVLYSDPSGKVAWVPGVIGAVVNTGWYVGMDVIIGGQPFSAVTFGGRAVGGAAGAYAAVGAAVLTANPYIIGSSAGGTSYIADKVITQPALSALGVPGTRENPSVEGFTLATGGAAVMNKVSSIVFPSNTNAAGTSAATSIARQVETSILKKTGVSGIGSGYNYAISNQGPPIRLGHGSLALPGQKLY</sequence>
<proteinExistence type="predicted"/>
<reference evidence="5 6" key="2">
    <citation type="journal article" date="2014" name="Genome Announc.">
        <title>Complete Genome Sequence of Methanoregula formicica SMSPT, a Mesophilic Hydrogenotrophic Methanogen Isolated from a Methanogenic Upflow Anaerobic Sludge Blanket Reactor.</title>
        <authorList>
            <person name="Yamamoto K."/>
            <person name="Tamaki H."/>
            <person name="Cadillo-Quiroz H."/>
            <person name="Imachi H."/>
            <person name="Kyrpides N."/>
            <person name="Woyke T."/>
            <person name="Goodwin L."/>
            <person name="Zinder S.H."/>
            <person name="Kamagata Y."/>
            <person name="Liu W.T."/>
        </authorList>
    </citation>
    <scope>NUCLEOTIDE SEQUENCE [LARGE SCALE GENOMIC DNA]</scope>
    <source>
        <strain evidence="6">DSM 22288 / NBRC 105244 / SMSP</strain>
    </source>
</reference>
<feature type="region of interest" description="Disordered" evidence="2">
    <location>
        <begin position="1073"/>
        <end position="1118"/>
    </location>
</feature>